<dbReference type="EMBL" id="HBNS01015699">
    <property type="protein sequence ID" value="CAE4602772.1"/>
    <property type="molecule type" value="Transcribed_RNA"/>
</dbReference>
<dbReference type="EMBL" id="HBNS01015700">
    <property type="protein sequence ID" value="CAE4602775.1"/>
    <property type="molecule type" value="Transcribed_RNA"/>
</dbReference>
<dbReference type="Gene3D" id="1.10.4080.10">
    <property type="entry name" value="ADP-ribosylation/Crystallin J1"/>
    <property type="match status" value="1"/>
</dbReference>
<dbReference type="PANTHER" id="PTHR16222:SF17">
    <property type="entry name" value="SELENOPROTEIN J"/>
    <property type="match status" value="1"/>
</dbReference>
<sequence>MDASLVGAFVADAAGVGFEWLYDQARIVKITGGKDACFHTPDSTDYRGVTGYYVMDGKKPGDISMYGVHLQAALEAVATNANHQLDGSEFLESFTKTFGYGGTYHGYIDKTTRLTLNNIVLREAGHLDVEYEECGADDPQASAFAKLPALLKSSMGTAKGMQFASEVVASIKLTNNNDLAIGTGIVMAGMLRTARSGDTLANTIIAGANVAENIGGKVQELFEDATTDNSRALSQQDYATKKGLSCALTSSFPVIIHAICKAKNSSFKEVINNNVLCGGDCCGRSIMIGAILGPIFGLEGIPKEWQKMVKKQNPDLWVTIAALK</sequence>
<dbReference type="GO" id="GO:0046872">
    <property type="term" value="F:metal ion binding"/>
    <property type="evidence" value="ECO:0007669"/>
    <property type="project" value="UniProtKB-KW"/>
</dbReference>
<dbReference type="Pfam" id="PF03747">
    <property type="entry name" value="ADP_ribosyl_GH"/>
    <property type="match status" value="1"/>
</dbReference>
<gene>
    <name evidence="2" type="ORF">DBRI00130_LOCUS12596</name>
    <name evidence="3" type="ORF">DBRI00130_LOCUS12597</name>
</gene>
<accession>A0A6V2E971</accession>
<dbReference type="InterPro" id="IPR036705">
    <property type="entry name" value="Ribosyl_crysJ1_sf"/>
</dbReference>
<dbReference type="AlphaFoldDB" id="A0A6V2E971"/>
<keyword evidence="1" id="KW-0460">Magnesium</keyword>
<protein>
    <recommendedName>
        <fullName evidence="4">ADP-ribosylglycohydrolase</fullName>
    </recommendedName>
</protein>
<dbReference type="PANTHER" id="PTHR16222">
    <property type="entry name" value="ADP-RIBOSYLGLYCOHYDROLASE"/>
    <property type="match status" value="1"/>
</dbReference>
<dbReference type="InterPro" id="IPR050792">
    <property type="entry name" value="ADP-ribosylglycohydrolase"/>
</dbReference>
<proteinExistence type="predicted"/>
<reference evidence="3" key="1">
    <citation type="submission" date="2021-01" db="EMBL/GenBank/DDBJ databases">
        <authorList>
            <person name="Corre E."/>
            <person name="Pelletier E."/>
            <person name="Niang G."/>
            <person name="Scheremetjew M."/>
            <person name="Finn R."/>
            <person name="Kale V."/>
            <person name="Holt S."/>
            <person name="Cochrane G."/>
            <person name="Meng A."/>
            <person name="Brown T."/>
            <person name="Cohen L."/>
        </authorList>
    </citation>
    <scope>NUCLEOTIDE SEQUENCE</scope>
    <source>
        <strain evidence="3">GSO104</strain>
    </source>
</reference>
<feature type="binding site" evidence="1">
    <location>
        <position position="280"/>
    </location>
    <ligand>
        <name>Mg(2+)</name>
        <dbReference type="ChEBI" id="CHEBI:18420"/>
        <label>1</label>
    </ligand>
</feature>
<name>A0A6V2E971_9STRA</name>
<organism evidence="3">
    <name type="scientific">Ditylum brightwellii</name>
    <dbReference type="NCBI Taxonomy" id="49249"/>
    <lineage>
        <taxon>Eukaryota</taxon>
        <taxon>Sar</taxon>
        <taxon>Stramenopiles</taxon>
        <taxon>Ochrophyta</taxon>
        <taxon>Bacillariophyta</taxon>
        <taxon>Mediophyceae</taxon>
        <taxon>Lithodesmiophycidae</taxon>
        <taxon>Lithodesmiales</taxon>
        <taxon>Lithodesmiaceae</taxon>
        <taxon>Ditylum</taxon>
    </lineage>
</organism>
<evidence type="ECO:0000313" key="3">
    <source>
        <dbReference type="EMBL" id="CAE4602775.1"/>
    </source>
</evidence>
<dbReference type="SUPFAM" id="SSF101478">
    <property type="entry name" value="ADP-ribosylglycohydrolase"/>
    <property type="match status" value="1"/>
</dbReference>
<evidence type="ECO:0000313" key="2">
    <source>
        <dbReference type="EMBL" id="CAE4602772.1"/>
    </source>
</evidence>
<evidence type="ECO:0000256" key="1">
    <source>
        <dbReference type="PIRSR" id="PIRSR605502-1"/>
    </source>
</evidence>
<keyword evidence="1" id="KW-0479">Metal-binding</keyword>
<comment type="cofactor">
    <cofactor evidence="1">
        <name>Mg(2+)</name>
        <dbReference type="ChEBI" id="CHEBI:18420"/>
    </cofactor>
    <text evidence="1">Binds 2 magnesium ions per subunit.</text>
</comment>
<evidence type="ECO:0008006" key="4">
    <source>
        <dbReference type="Google" id="ProtNLM"/>
    </source>
</evidence>
<dbReference type="InterPro" id="IPR005502">
    <property type="entry name" value="Ribosyl_crysJ1"/>
</dbReference>